<dbReference type="Pfam" id="PF12836">
    <property type="entry name" value="HHH_3"/>
    <property type="match status" value="1"/>
</dbReference>
<dbReference type="PANTHER" id="PTHR21180">
    <property type="entry name" value="ENDONUCLEASE/EXONUCLEASE/PHOSPHATASE FAMILY DOMAIN-CONTAINING PROTEIN 1"/>
    <property type="match status" value="1"/>
</dbReference>
<evidence type="ECO:0000313" key="4">
    <source>
        <dbReference type="Proteomes" id="UP000176740"/>
    </source>
</evidence>
<dbReference type="Pfam" id="PF10531">
    <property type="entry name" value="SLBB"/>
    <property type="match status" value="1"/>
</dbReference>
<dbReference type="PANTHER" id="PTHR21180:SF32">
    <property type="entry name" value="ENDONUCLEASE_EXONUCLEASE_PHOSPHATASE FAMILY DOMAIN-CONTAINING PROTEIN 1"/>
    <property type="match status" value="1"/>
</dbReference>
<dbReference type="SUPFAM" id="SSF81585">
    <property type="entry name" value="PsbU/PolX domain-like"/>
    <property type="match status" value="1"/>
</dbReference>
<feature type="domain" description="Soluble ligand binding" evidence="2">
    <location>
        <begin position="80"/>
        <end position="134"/>
    </location>
</feature>
<name>A0A1F5H0V8_9BACT</name>
<dbReference type="InterPro" id="IPR051675">
    <property type="entry name" value="Endo/Exo/Phosphatase_dom_1"/>
</dbReference>
<dbReference type="GO" id="GO:0015628">
    <property type="term" value="P:protein secretion by the type II secretion system"/>
    <property type="evidence" value="ECO:0007669"/>
    <property type="project" value="TreeGrafter"/>
</dbReference>
<accession>A0A1F5H0V8</accession>
<keyword evidence="1" id="KW-0472">Membrane</keyword>
<dbReference type="AlphaFoldDB" id="A0A1F5H0V8"/>
<sequence>MAEDISKRNSQKFEEIEQIGLSESRLQIPKDKFTLAIFALLFFGLSLLAVGAGMFLWKGSGESEDIKIIESGQDSSGKIVVHVDGAIQKPGVYELGGEARVNDAIFSAGGLSSDADSSRVNLAAKVSDGQKIHIPSVNDPVSTASGGQVSGINDTGSLYGQSGFININSATEGELDKLPGVGPVTAGKIINGRPYSSVEELLSRKIVNTSTFEKIKGLVTF</sequence>
<gene>
    <name evidence="3" type="ORF">A3A49_03060</name>
</gene>
<dbReference type="GO" id="GO:0015627">
    <property type="term" value="C:type II protein secretion system complex"/>
    <property type="evidence" value="ECO:0007669"/>
    <property type="project" value="TreeGrafter"/>
</dbReference>
<evidence type="ECO:0000259" key="2">
    <source>
        <dbReference type="Pfam" id="PF10531"/>
    </source>
</evidence>
<reference evidence="3 4" key="1">
    <citation type="journal article" date="2016" name="Nat. Commun.">
        <title>Thousands of microbial genomes shed light on interconnected biogeochemical processes in an aquifer system.</title>
        <authorList>
            <person name="Anantharaman K."/>
            <person name="Brown C.T."/>
            <person name="Hug L.A."/>
            <person name="Sharon I."/>
            <person name="Castelle C.J."/>
            <person name="Probst A.J."/>
            <person name="Thomas B.C."/>
            <person name="Singh A."/>
            <person name="Wilkins M.J."/>
            <person name="Karaoz U."/>
            <person name="Brodie E.L."/>
            <person name="Williams K.H."/>
            <person name="Hubbard S.S."/>
            <person name="Banfield J.F."/>
        </authorList>
    </citation>
    <scope>NUCLEOTIDE SEQUENCE [LARGE SCALE GENOMIC DNA]</scope>
</reference>
<keyword evidence="1" id="KW-0812">Transmembrane</keyword>
<protein>
    <recommendedName>
        <fullName evidence="2">Soluble ligand binding domain-containing protein</fullName>
    </recommendedName>
</protein>
<organism evidence="3 4">
    <name type="scientific">Candidatus Curtissbacteria bacterium RIFCSPLOWO2_01_FULL_38_11b</name>
    <dbReference type="NCBI Taxonomy" id="1797725"/>
    <lineage>
        <taxon>Bacteria</taxon>
        <taxon>Candidatus Curtissiibacteriota</taxon>
    </lineage>
</organism>
<dbReference type="STRING" id="1797725.A3A49_03060"/>
<evidence type="ECO:0000256" key="1">
    <source>
        <dbReference type="SAM" id="Phobius"/>
    </source>
</evidence>
<dbReference type="EMBL" id="MFBO01000025">
    <property type="protein sequence ID" value="OGD97699.1"/>
    <property type="molecule type" value="Genomic_DNA"/>
</dbReference>
<keyword evidence="1" id="KW-1133">Transmembrane helix</keyword>
<feature type="transmembrane region" description="Helical" evidence="1">
    <location>
        <begin position="33"/>
        <end position="57"/>
    </location>
</feature>
<dbReference type="Gene3D" id="1.10.150.320">
    <property type="entry name" value="Photosystem II 12 kDa extrinsic protein"/>
    <property type="match status" value="1"/>
</dbReference>
<proteinExistence type="predicted"/>
<dbReference type="Proteomes" id="UP000176740">
    <property type="component" value="Unassembled WGS sequence"/>
</dbReference>
<evidence type="ECO:0000313" key="3">
    <source>
        <dbReference type="EMBL" id="OGD97699.1"/>
    </source>
</evidence>
<dbReference type="InterPro" id="IPR019554">
    <property type="entry name" value="Soluble_ligand-bd"/>
</dbReference>
<comment type="caution">
    <text evidence="3">The sequence shown here is derived from an EMBL/GenBank/DDBJ whole genome shotgun (WGS) entry which is preliminary data.</text>
</comment>
<dbReference type="Gene3D" id="3.10.560.10">
    <property type="entry name" value="Outer membrane lipoprotein wza domain like"/>
    <property type="match status" value="1"/>
</dbReference>